<dbReference type="PROSITE" id="PS51752">
    <property type="entry name" value="JACALIN_LECTIN"/>
    <property type="match status" value="1"/>
</dbReference>
<gene>
    <name evidence="3" type="ORF">RDB_LOCUS4847</name>
</gene>
<evidence type="ECO:0000256" key="1">
    <source>
        <dbReference type="SAM" id="MobiDB-lite"/>
    </source>
</evidence>
<dbReference type="SMART" id="SM00915">
    <property type="entry name" value="Jacalin"/>
    <property type="match status" value="1"/>
</dbReference>
<name>A0A8H3A681_9AGAM</name>
<dbReference type="AlphaFoldDB" id="A0A8H3A681"/>
<reference evidence="3" key="1">
    <citation type="submission" date="2021-01" db="EMBL/GenBank/DDBJ databases">
        <authorList>
            <person name="Kaushik A."/>
        </authorList>
    </citation>
    <scope>NUCLEOTIDE SEQUENCE</scope>
    <source>
        <strain evidence="3">AG3-T5</strain>
    </source>
</reference>
<accession>A0A8H3A681</accession>
<dbReference type="InterPro" id="IPR001229">
    <property type="entry name" value="Jacalin-like_lectin_dom"/>
</dbReference>
<evidence type="ECO:0000313" key="4">
    <source>
        <dbReference type="Proteomes" id="UP000663841"/>
    </source>
</evidence>
<dbReference type="InterPro" id="IPR036404">
    <property type="entry name" value="Jacalin-like_lectin_dom_sf"/>
</dbReference>
<feature type="region of interest" description="Disordered" evidence="1">
    <location>
        <begin position="1"/>
        <end position="36"/>
    </location>
</feature>
<dbReference type="InterPro" id="IPR054586">
    <property type="entry name" value="MACPF_1_fungal"/>
</dbReference>
<dbReference type="Pfam" id="PF01419">
    <property type="entry name" value="Jacalin"/>
    <property type="match status" value="1"/>
</dbReference>
<dbReference type="EMBL" id="CAJMWW010000014">
    <property type="protein sequence ID" value="CAE6398478.1"/>
    <property type="molecule type" value="Genomic_DNA"/>
</dbReference>
<feature type="region of interest" description="Disordered" evidence="1">
    <location>
        <begin position="64"/>
        <end position="84"/>
    </location>
</feature>
<comment type="caution">
    <text evidence="3">The sequence shown here is derived from an EMBL/GenBank/DDBJ whole genome shotgun (WGS) entry which is preliminary data.</text>
</comment>
<proteinExistence type="predicted"/>
<organism evidence="3 4">
    <name type="scientific">Rhizoctonia solani</name>
    <dbReference type="NCBI Taxonomy" id="456999"/>
    <lineage>
        <taxon>Eukaryota</taxon>
        <taxon>Fungi</taxon>
        <taxon>Dikarya</taxon>
        <taxon>Basidiomycota</taxon>
        <taxon>Agaricomycotina</taxon>
        <taxon>Agaricomycetes</taxon>
        <taxon>Cantharellales</taxon>
        <taxon>Ceratobasidiaceae</taxon>
        <taxon>Rhizoctonia</taxon>
    </lineage>
</organism>
<evidence type="ECO:0000259" key="2">
    <source>
        <dbReference type="PROSITE" id="PS51752"/>
    </source>
</evidence>
<feature type="compositionally biased region" description="Low complexity" evidence="1">
    <location>
        <begin position="15"/>
        <end position="24"/>
    </location>
</feature>
<sequence length="494" mass="54545">MENHRDRARGGGRNRGSAQGGNNNTYPPDWTEGYRDTTSYSQLDETAQESLLYSKGYLFGVRIDGNDGPRRSSRQVAQRTSGPPLCIQETNNIDSEVVTTDNSRDGNYVHKGWSLSALSDKSPWTISRITRNNQVNSISRSITKCVIVQKIRVDLSIDDITPVPALEEMFSMALGKPTLYEKSQAVYQLFEHWGDVIPLVFDIGVSLAVTDLESVAKNYLTDRSYLGLQQLSMSASARASTQGGDPTTLQTEDNIKAWLRKSVPTHQWEQVRIIKAIPLTSILKNELQSELAKLHQSITTYCPATTNAITSDGSSFDGSFHAFKTMSKVAIFSDGYHIKALSVKYTTEPSDVKYGCEHKPNNEFALTPGEHITDVILWKDFKGVCGIQMNTSKGKTSKHFGSDTGSPTIMRSAGGCLAGFSGIVQGDKIHDLQTIWRHDVQGSGLSGEREFSQYYGGVAGTPFSDWPFVRHSDSAHIQKIRVKYGTYIDGIQAS</sequence>
<dbReference type="Gene3D" id="2.100.10.30">
    <property type="entry name" value="Jacalin-like lectin domain"/>
    <property type="match status" value="1"/>
</dbReference>
<feature type="domain" description="Jacalin-type lectin" evidence="2">
    <location>
        <begin position="299"/>
        <end position="438"/>
    </location>
</feature>
<evidence type="ECO:0000313" key="3">
    <source>
        <dbReference type="EMBL" id="CAE6398478.1"/>
    </source>
</evidence>
<protein>
    <recommendedName>
        <fullName evidence="2">Jacalin-type lectin domain-containing protein</fullName>
    </recommendedName>
</protein>
<dbReference type="Proteomes" id="UP000663841">
    <property type="component" value="Unassembled WGS sequence"/>
</dbReference>
<dbReference type="Pfam" id="PF22693">
    <property type="entry name" value="MACPF_1"/>
    <property type="match status" value="1"/>
</dbReference>
<dbReference type="SUPFAM" id="SSF51101">
    <property type="entry name" value="Mannose-binding lectins"/>
    <property type="match status" value="1"/>
</dbReference>